<reference evidence="1" key="1">
    <citation type="submission" date="2020-01" db="EMBL/GenBank/DDBJ databases">
        <authorList>
            <person name="Mishra B."/>
        </authorList>
    </citation>
    <scope>NUCLEOTIDE SEQUENCE [LARGE SCALE GENOMIC DNA]</scope>
</reference>
<comment type="caution">
    <text evidence="1">The sequence shown here is derived from an EMBL/GenBank/DDBJ whole genome shotgun (WGS) entry which is preliminary data.</text>
</comment>
<evidence type="ECO:0000313" key="1">
    <source>
        <dbReference type="EMBL" id="CAA7028491.1"/>
    </source>
</evidence>
<gene>
    <name evidence="1" type="ORF">MERR_LOCUS15726</name>
</gene>
<proteinExistence type="predicted"/>
<accession>A0A6D2IHY1</accession>
<dbReference type="Proteomes" id="UP000467841">
    <property type="component" value="Unassembled WGS sequence"/>
</dbReference>
<dbReference type="OrthoDB" id="1028968at2759"/>
<protein>
    <submittedName>
        <fullName evidence="1">Uncharacterized protein</fullName>
    </submittedName>
</protein>
<dbReference type="EMBL" id="CACVBM020001069">
    <property type="protein sequence ID" value="CAA7028491.1"/>
    <property type="molecule type" value="Genomic_DNA"/>
</dbReference>
<keyword evidence="2" id="KW-1185">Reference proteome</keyword>
<evidence type="ECO:0000313" key="2">
    <source>
        <dbReference type="Proteomes" id="UP000467841"/>
    </source>
</evidence>
<dbReference type="AlphaFoldDB" id="A0A6D2IHY1"/>
<name>A0A6D2IHY1_9BRAS</name>
<organism evidence="1 2">
    <name type="scientific">Microthlaspi erraticum</name>
    <dbReference type="NCBI Taxonomy" id="1685480"/>
    <lineage>
        <taxon>Eukaryota</taxon>
        <taxon>Viridiplantae</taxon>
        <taxon>Streptophyta</taxon>
        <taxon>Embryophyta</taxon>
        <taxon>Tracheophyta</taxon>
        <taxon>Spermatophyta</taxon>
        <taxon>Magnoliopsida</taxon>
        <taxon>eudicotyledons</taxon>
        <taxon>Gunneridae</taxon>
        <taxon>Pentapetalae</taxon>
        <taxon>rosids</taxon>
        <taxon>malvids</taxon>
        <taxon>Brassicales</taxon>
        <taxon>Brassicaceae</taxon>
        <taxon>Coluteocarpeae</taxon>
        <taxon>Microthlaspi</taxon>
    </lineage>
</organism>
<sequence>MGDLGGNQAPEINSVFVETNLQTRLVVPVVKNEFVSSFKDRFREEHHEHFTEIGEISIDAVKELGRCTEKISRRNWVLNSHKPRISLDKLALGK</sequence>